<dbReference type="GO" id="GO:0042853">
    <property type="term" value="P:L-alanine catabolic process"/>
    <property type="evidence" value="ECO:0007669"/>
    <property type="project" value="UniProtKB-UniPathway"/>
</dbReference>
<dbReference type="Pfam" id="PF00155">
    <property type="entry name" value="Aminotran_1_2"/>
    <property type="match status" value="1"/>
</dbReference>
<evidence type="ECO:0000256" key="4">
    <source>
        <dbReference type="ARBA" id="ARBA00022679"/>
    </source>
</evidence>
<dbReference type="STRING" id="1965070.A0A443R2R2"/>
<reference evidence="11 12" key="1">
    <citation type="journal article" date="2018" name="Gigascience">
        <title>Genomes of trombidid mites reveal novel predicted allergens and laterally-transferred genes associated with secondary metabolism.</title>
        <authorList>
            <person name="Dong X."/>
            <person name="Chaisiri K."/>
            <person name="Xia D."/>
            <person name="Armstrong S.D."/>
            <person name="Fang Y."/>
            <person name="Donnelly M.J."/>
            <person name="Kadowaki T."/>
            <person name="McGarry J.W."/>
            <person name="Darby A.C."/>
            <person name="Makepeace B.L."/>
        </authorList>
    </citation>
    <scope>NUCLEOTIDE SEQUENCE [LARGE SCALE GENOMIC DNA]</scope>
    <source>
        <strain evidence="11">UoL-WK</strain>
    </source>
</reference>
<dbReference type="InterPro" id="IPR004839">
    <property type="entry name" value="Aminotransferase_I/II_large"/>
</dbReference>
<dbReference type="CDD" id="cd00609">
    <property type="entry name" value="AAT_like"/>
    <property type="match status" value="1"/>
</dbReference>
<evidence type="ECO:0000259" key="10">
    <source>
        <dbReference type="Pfam" id="PF00155"/>
    </source>
</evidence>
<dbReference type="InterPro" id="IPR015421">
    <property type="entry name" value="PyrdxlP-dep_Trfase_major"/>
</dbReference>
<feature type="domain" description="Aminotransferase class I/classII large" evidence="10">
    <location>
        <begin position="145"/>
        <end position="506"/>
    </location>
</feature>
<evidence type="ECO:0000313" key="11">
    <source>
        <dbReference type="EMBL" id="RWS09561.1"/>
    </source>
</evidence>
<evidence type="ECO:0000256" key="3">
    <source>
        <dbReference type="ARBA" id="ARBA00022576"/>
    </source>
</evidence>
<accession>A0A443R2R2</accession>
<keyword evidence="3 11" id="KW-0032">Aminotransferase</keyword>
<dbReference type="FunFam" id="1.10.287.1970:FF:000001">
    <property type="entry name" value="Alanine aminotransferase 2"/>
    <property type="match status" value="1"/>
</dbReference>
<dbReference type="FunFam" id="3.90.1150.10:FF:000010">
    <property type="entry name" value="Alanine aminotransferase 2"/>
    <property type="match status" value="1"/>
</dbReference>
<evidence type="ECO:0000256" key="2">
    <source>
        <dbReference type="ARBA" id="ARBA00011738"/>
    </source>
</evidence>
<dbReference type="UniPathway" id="UPA00528">
    <property type="reaction ID" value="UER00586"/>
</dbReference>
<evidence type="ECO:0000256" key="5">
    <source>
        <dbReference type="ARBA" id="ARBA00022898"/>
    </source>
</evidence>
<dbReference type="EC" id="2.6.1.2" evidence="8"/>
<comment type="caution">
    <text evidence="11">The sequence shown here is derived from an EMBL/GenBank/DDBJ whole genome shotgun (WGS) entry which is preliminary data.</text>
</comment>
<evidence type="ECO:0000256" key="7">
    <source>
        <dbReference type="ARBA" id="ARBA00025785"/>
    </source>
</evidence>
<comment type="similarity">
    <text evidence="7">Belongs to the class-I pyridoxal-phosphate-dependent aminotransferase family. Alanine aminotransferase subfamily.</text>
</comment>
<dbReference type="Proteomes" id="UP000285301">
    <property type="component" value="Unassembled WGS sequence"/>
</dbReference>
<evidence type="ECO:0000256" key="8">
    <source>
        <dbReference type="ARBA" id="ARBA00026106"/>
    </source>
</evidence>
<evidence type="ECO:0000256" key="1">
    <source>
        <dbReference type="ARBA" id="ARBA00001933"/>
    </source>
</evidence>
<dbReference type="GO" id="GO:0004021">
    <property type="term" value="F:L-alanine:2-oxoglutarate aminotransferase activity"/>
    <property type="evidence" value="ECO:0007669"/>
    <property type="project" value="UniProtKB-EC"/>
</dbReference>
<dbReference type="FunFam" id="3.40.640.10:FF:000012">
    <property type="entry name" value="alanine aminotransferase 2"/>
    <property type="match status" value="1"/>
</dbReference>
<dbReference type="PANTHER" id="PTHR11751:SF29">
    <property type="entry name" value="ALANINE TRANSAMINASE"/>
    <property type="match status" value="1"/>
</dbReference>
<dbReference type="Gene3D" id="3.90.1150.10">
    <property type="entry name" value="Aspartate Aminotransferase, domain 1"/>
    <property type="match status" value="1"/>
</dbReference>
<comment type="catalytic activity">
    <reaction evidence="9">
        <text>L-alanine + 2-oxoglutarate = pyruvate + L-glutamate</text>
        <dbReference type="Rhea" id="RHEA:19453"/>
        <dbReference type="ChEBI" id="CHEBI:15361"/>
        <dbReference type="ChEBI" id="CHEBI:16810"/>
        <dbReference type="ChEBI" id="CHEBI:29985"/>
        <dbReference type="ChEBI" id="CHEBI:57972"/>
        <dbReference type="EC" id="2.6.1.2"/>
    </reaction>
</comment>
<organism evidence="11 12">
    <name type="scientific">Dinothrombium tinctorium</name>
    <dbReference type="NCBI Taxonomy" id="1965070"/>
    <lineage>
        <taxon>Eukaryota</taxon>
        <taxon>Metazoa</taxon>
        <taxon>Ecdysozoa</taxon>
        <taxon>Arthropoda</taxon>
        <taxon>Chelicerata</taxon>
        <taxon>Arachnida</taxon>
        <taxon>Acari</taxon>
        <taxon>Acariformes</taxon>
        <taxon>Trombidiformes</taxon>
        <taxon>Prostigmata</taxon>
        <taxon>Anystina</taxon>
        <taxon>Parasitengona</taxon>
        <taxon>Trombidioidea</taxon>
        <taxon>Trombidiidae</taxon>
        <taxon>Dinothrombium</taxon>
    </lineage>
</organism>
<dbReference type="OrthoDB" id="1732682at2759"/>
<dbReference type="PANTHER" id="PTHR11751">
    <property type="entry name" value="ALANINE AMINOTRANSFERASE"/>
    <property type="match status" value="1"/>
</dbReference>
<dbReference type="InterPro" id="IPR045088">
    <property type="entry name" value="ALAT1/2-like"/>
</dbReference>
<evidence type="ECO:0000256" key="6">
    <source>
        <dbReference type="ARBA" id="ARBA00025708"/>
    </source>
</evidence>
<comment type="subunit">
    <text evidence="2">Homodimer.</text>
</comment>
<evidence type="ECO:0000256" key="9">
    <source>
        <dbReference type="ARBA" id="ARBA00047412"/>
    </source>
</evidence>
<protein>
    <recommendedName>
        <fullName evidence="8">alanine transaminase</fullName>
        <ecNumber evidence="8">2.6.1.2</ecNumber>
    </recommendedName>
</protein>
<gene>
    <name evidence="11" type="ORF">B4U79_08073</name>
</gene>
<keyword evidence="5" id="KW-0663">Pyridoxal phosphate</keyword>
<dbReference type="Gene3D" id="3.40.640.10">
    <property type="entry name" value="Type I PLP-dependent aspartate aminotransferase-like (Major domain)"/>
    <property type="match status" value="1"/>
</dbReference>
<dbReference type="SUPFAM" id="SSF53383">
    <property type="entry name" value="PLP-dependent transferases"/>
    <property type="match status" value="1"/>
</dbReference>
<keyword evidence="4 11" id="KW-0808">Transferase</keyword>
<dbReference type="Gene3D" id="1.10.287.1970">
    <property type="match status" value="1"/>
</dbReference>
<evidence type="ECO:0000313" key="12">
    <source>
        <dbReference type="Proteomes" id="UP000285301"/>
    </source>
</evidence>
<dbReference type="GO" id="GO:0030170">
    <property type="term" value="F:pyridoxal phosphate binding"/>
    <property type="evidence" value="ECO:0007669"/>
    <property type="project" value="InterPro"/>
</dbReference>
<sequence>MRPILRHLIAACEWQTLRMSLVSNAILSSHVLDRSVHTTRTMGAEEQPLVTLSNINPNVKRMEYAVRGPLVIRAGQLEKELQAGKKLPFDEVIRANIGDCHAMNQKPLTFMRQVISACANPDLLETDLFPSDVKERVKLLLSFCGGRSVGAYSDSAGVEIIRRHCAEYIEKRDGIPTDYLNIVLTTGASEAVRAVLALINSSTADGIPTGVMIPIPQYPLYTATLAEYGMTSINYYLDESNNWQLQIEELQRALDEARGKCNPKALVVINPGNPTGSVLTHDNIKNIINFARKEKLMILADEVYQHNIYAENARFYSFKKVMHEMQVKLELASLMSASKGYMGECGLRGGYCELLNFDPDVKAMFFKMLSARLCSSVLGQIAMDCVVKPPEPGDPSYDLHEKEKSEVLESLKHRAQLAADTFNSIPGMKCNIVAGAMYAFPQIILPEKAIKAAQSLNQAPDFFYAMNLLESTGVCIIPGSGFGQIPGTYHFRTTILPQPDHLRRMMEKVKKFHVQFLEKYT</sequence>
<dbReference type="AlphaFoldDB" id="A0A443R2R2"/>
<dbReference type="InterPro" id="IPR015422">
    <property type="entry name" value="PyrdxlP-dep_Trfase_small"/>
</dbReference>
<comment type="pathway">
    <text evidence="6">Amino-acid degradation; L-alanine degradation via transaminase pathway; pyruvate from L-alanine: step 1/1.</text>
</comment>
<keyword evidence="12" id="KW-1185">Reference proteome</keyword>
<comment type="cofactor">
    <cofactor evidence="1">
        <name>pyridoxal 5'-phosphate</name>
        <dbReference type="ChEBI" id="CHEBI:597326"/>
    </cofactor>
</comment>
<proteinExistence type="inferred from homology"/>
<dbReference type="InterPro" id="IPR015424">
    <property type="entry name" value="PyrdxlP-dep_Trfase"/>
</dbReference>
<dbReference type="EMBL" id="NCKU01002453">
    <property type="protein sequence ID" value="RWS09561.1"/>
    <property type="molecule type" value="Genomic_DNA"/>
</dbReference>
<name>A0A443R2R2_9ACAR</name>